<dbReference type="GO" id="GO:0005524">
    <property type="term" value="F:ATP binding"/>
    <property type="evidence" value="ECO:0007669"/>
    <property type="project" value="UniProtKB-KW"/>
</dbReference>
<dbReference type="InterPro" id="IPR051169">
    <property type="entry name" value="NADH-Q_oxidoreductase"/>
</dbReference>
<comment type="caution">
    <text evidence="13">The sequence shown here is derived from an EMBL/GenBank/DDBJ whole genome shotgun (WGS) entry which is preliminary data.</text>
</comment>
<reference evidence="13 14" key="1">
    <citation type="journal article" date="2010" name="J. Bacteriol.">
        <title>Genome sequences of Pelagibaca bermudensis HTCC2601T and Maritimibacter alkaliphilus HTCC2654T, the type strains of two marine Roseobacter genera.</title>
        <authorList>
            <person name="Thrash J.C."/>
            <person name="Cho J.C."/>
            <person name="Ferriera S."/>
            <person name="Johnson J."/>
            <person name="Vergin K.L."/>
            <person name="Giovannoni S.J."/>
        </authorList>
    </citation>
    <scope>NUCLEOTIDE SEQUENCE [LARGE SCALE GENOMIC DNA]</scope>
    <source>
        <strain evidence="13 14">HTCC2654</strain>
    </source>
</reference>
<gene>
    <name evidence="13" type="ORF">RB2654_20408</name>
</gene>
<keyword evidence="6" id="KW-0274">FAD</keyword>
<dbReference type="InterPro" id="IPR023753">
    <property type="entry name" value="FAD/NAD-binding_dom"/>
</dbReference>
<keyword evidence="4" id="KW-0547">Nucleotide-binding</keyword>
<dbReference type="GO" id="GO:0019646">
    <property type="term" value="P:aerobic electron transport chain"/>
    <property type="evidence" value="ECO:0007669"/>
    <property type="project" value="TreeGrafter"/>
</dbReference>
<dbReference type="Pfam" id="PF00586">
    <property type="entry name" value="AIRS"/>
    <property type="match status" value="1"/>
</dbReference>
<feature type="domain" description="PurM-like C-terminal" evidence="11">
    <location>
        <begin position="557"/>
        <end position="726"/>
    </location>
</feature>
<keyword evidence="9" id="KW-0711">Selenium</keyword>
<dbReference type="Gene3D" id="3.30.1330.10">
    <property type="entry name" value="PurM-like, N-terminal domain"/>
    <property type="match status" value="1"/>
</dbReference>
<dbReference type="AlphaFoldDB" id="A3VAP2"/>
<evidence type="ECO:0000256" key="2">
    <source>
        <dbReference type="ARBA" id="ARBA00022630"/>
    </source>
</evidence>
<evidence type="ECO:0000256" key="3">
    <source>
        <dbReference type="ARBA" id="ARBA00022679"/>
    </source>
</evidence>
<dbReference type="InterPro" id="IPR036676">
    <property type="entry name" value="PurM-like_C_sf"/>
</dbReference>
<dbReference type="GO" id="GO:0003955">
    <property type="term" value="F:NAD(P)H dehydrogenase (quinone) activity"/>
    <property type="evidence" value="ECO:0007669"/>
    <property type="project" value="TreeGrafter"/>
</dbReference>
<dbReference type="EMBL" id="AAMT01000001">
    <property type="protein sequence ID" value="EAQ14983.1"/>
    <property type="molecule type" value="Genomic_DNA"/>
</dbReference>
<dbReference type="Gene3D" id="3.90.650.10">
    <property type="entry name" value="PurM-like C-terminal domain"/>
    <property type="match status" value="1"/>
</dbReference>
<dbReference type="SUPFAM" id="SSF56042">
    <property type="entry name" value="PurM C-terminal domain-like"/>
    <property type="match status" value="1"/>
</dbReference>
<keyword evidence="7" id="KW-0067">ATP-binding</keyword>
<dbReference type="SUPFAM" id="SSF55326">
    <property type="entry name" value="PurM N-terminal domain-like"/>
    <property type="match status" value="1"/>
</dbReference>
<protein>
    <submittedName>
        <fullName evidence="13">Selenide, water dikinase, putative</fullName>
    </submittedName>
</protein>
<evidence type="ECO:0000259" key="12">
    <source>
        <dbReference type="Pfam" id="PF07992"/>
    </source>
</evidence>
<dbReference type="InterPro" id="IPR017584">
    <property type="entry name" value="Pyridine_nucleo_diS_OxRdtase_N"/>
</dbReference>
<dbReference type="PRINTS" id="PR00368">
    <property type="entry name" value="FADPNR"/>
</dbReference>
<evidence type="ECO:0000259" key="10">
    <source>
        <dbReference type="Pfam" id="PF00586"/>
    </source>
</evidence>
<keyword evidence="5 13" id="KW-0418">Kinase</keyword>
<dbReference type="CDD" id="cd02195">
    <property type="entry name" value="SelD"/>
    <property type="match status" value="1"/>
</dbReference>
<name>A3VAP2_9RHOB</name>
<keyword evidence="3" id="KW-0808">Transferase</keyword>
<dbReference type="InterPro" id="IPR010918">
    <property type="entry name" value="PurM-like_C_dom"/>
</dbReference>
<keyword evidence="8" id="KW-0560">Oxidoreductase</keyword>
<evidence type="ECO:0000313" key="14">
    <source>
        <dbReference type="Proteomes" id="UP000002931"/>
    </source>
</evidence>
<keyword evidence="14" id="KW-1185">Reference proteome</keyword>
<dbReference type="Gene3D" id="3.50.50.100">
    <property type="match status" value="1"/>
</dbReference>
<dbReference type="HOGENOM" id="CLU_019558_0_0_5"/>
<dbReference type="NCBIfam" id="TIGR00476">
    <property type="entry name" value="selD"/>
    <property type="match status" value="1"/>
</dbReference>
<feature type="domain" description="FAD/NAD(P)-binding" evidence="12">
    <location>
        <begin position="10"/>
        <end position="305"/>
    </location>
</feature>
<organism evidence="13 14">
    <name type="scientific">Maritimibacter alkaliphilus HTCC2654</name>
    <dbReference type="NCBI Taxonomy" id="314271"/>
    <lineage>
        <taxon>Bacteria</taxon>
        <taxon>Pseudomonadati</taxon>
        <taxon>Pseudomonadota</taxon>
        <taxon>Alphaproteobacteria</taxon>
        <taxon>Rhodobacterales</taxon>
        <taxon>Roseobacteraceae</taxon>
        <taxon>Maritimibacter</taxon>
    </lineage>
</organism>
<dbReference type="PANTHER" id="PTHR42913:SF9">
    <property type="entry name" value="SLR1591 PROTEIN"/>
    <property type="match status" value="1"/>
</dbReference>
<dbReference type="SUPFAM" id="SSF51905">
    <property type="entry name" value="FAD/NAD(P)-binding domain"/>
    <property type="match status" value="2"/>
</dbReference>
<evidence type="ECO:0000256" key="4">
    <source>
        <dbReference type="ARBA" id="ARBA00022741"/>
    </source>
</evidence>
<dbReference type="STRING" id="314271.RB2654_20408"/>
<accession>A3VAP2</accession>
<dbReference type="InterPro" id="IPR036188">
    <property type="entry name" value="FAD/NAD-bd_sf"/>
</dbReference>
<dbReference type="RefSeq" id="WP_008334998.1">
    <property type="nucleotide sequence ID" value="NZ_CH902578.1"/>
</dbReference>
<dbReference type="Pfam" id="PF02769">
    <property type="entry name" value="AIRS_C"/>
    <property type="match status" value="1"/>
</dbReference>
<evidence type="ECO:0000256" key="8">
    <source>
        <dbReference type="ARBA" id="ARBA00023002"/>
    </source>
</evidence>
<sequence length="728" mass="75250">MQPQIPLTRDLVLIGGGHAHALAARMWGMKPVPGVRLTLINPGPTAPYSGMLPGHIAGHYTRDDLDIDLVKLARFAGARLILGAAEHIDPVGKNIRLSSGRRVAYDVASIDVGIHAEMPGIEGFADHGLGAKPLDRYASGWADFVERAKAGEVAPQVAVIGGGVAGCELAMAMSHRLRAAGLTPSVTLIEAGPDLSGFTPKALGHVRRGLAQNGVTVLTGAAVEGVTDTAVRLSERRRVPAALTVGAAGAFAHGWLSSSPLPLTEDGFLRTRPTLQVEGHDDLFAVGDCAHLIETPRPKAGVYAVRAAPVLAANLRATVAGGALRSFRPQSDFLKLVSLGGKSALATKWSAAVSGPLLWRWKNRIDQKFMDRFRHLPKMPAEPLPDQVAQGVRQELGSEAQMLCAGCGSKVGPGVLSAALDRLGSGARRDDVLTGPGDDAAVLAIGGARQVLTTDHLRAFTEDPALFSRIAAIHALGDIWAMGAEPQAALVSLTVPRQSEALQARVIEDMMGAAQEVFTQAGAEIVGGHSTMGAETVLGFTLTGLLDRDPITVAGARPGDALILTRPIGTGTILAGEMQGVAEGRDVAAMLNRMARAQGDTARALAPAHAMTDVTGFGLAGHLAAICRASDVGAEIDLAAVPTYPGARALAARGVRSTIHAANMAAAPVAGFGDGDLMALLHDPQTAGGFLAAVAPEDVDDCLARIDATGETGVVIGRIVEGQGMRLA</sequence>
<dbReference type="InterPro" id="IPR004536">
    <property type="entry name" value="SPS/SelD"/>
</dbReference>
<evidence type="ECO:0000256" key="5">
    <source>
        <dbReference type="ARBA" id="ARBA00022777"/>
    </source>
</evidence>
<proteinExistence type="predicted"/>
<dbReference type="InterPro" id="IPR016188">
    <property type="entry name" value="PurM-like_N"/>
</dbReference>
<dbReference type="PANTHER" id="PTHR42913">
    <property type="entry name" value="APOPTOSIS-INDUCING FACTOR 1"/>
    <property type="match status" value="1"/>
</dbReference>
<evidence type="ECO:0000313" key="13">
    <source>
        <dbReference type="EMBL" id="EAQ14983.1"/>
    </source>
</evidence>
<dbReference type="eggNOG" id="COG0709">
    <property type="taxonomic scope" value="Bacteria"/>
</dbReference>
<comment type="cofactor">
    <cofactor evidence="1">
        <name>FAD</name>
        <dbReference type="ChEBI" id="CHEBI:57692"/>
    </cofactor>
</comment>
<feature type="domain" description="PurM-like N-terminal" evidence="10">
    <location>
        <begin position="437"/>
        <end position="545"/>
    </location>
</feature>
<dbReference type="GO" id="GO:0016301">
    <property type="term" value="F:kinase activity"/>
    <property type="evidence" value="ECO:0007669"/>
    <property type="project" value="UniProtKB-KW"/>
</dbReference>
<dbReference type="NCBIfam" id="TIGR03169">
    <property type="entry name" value="Nterm_to_SelD"/>
    <property type="match status" value="1"/>
</dbReference>
<evidence type="ECO:0000256" key="1">
    <source>
        <dbReference type="ARBA" id="ARBA00001974"/>
    </source>
</evidence>
<dbReference type="InterPro" id="IPR036921">
    <property type="entry name" value="PurM-like_N_sf"/>
</dbReference>
<evidence type="ECO:0000256" key="7">
    <source>
        <dbReference type="ARBA" id="ARBA00022840"/>
    </source>
</evidence>
<evidence type="ECO:0000256" key="6">
    <source>
        <dbReference type="ARBA" id="ARBA00022827"/>
    </source>
</evidence>
<dbReference type="OrthoDB" id="9767928at2"/>
<dbReference type="eggNOG" id="COG1252">
    <property type="taxonomic scope" value="Bacteria"/>
</dbReference>
<dbReference type="Proteomes" id="UP000002931">
    <property type="component" value="Unassembled WGS sequence"/>
</dbReference>
<evidence type="ECO:0000256" key="9">
    <source>
        <dbReference type="ARBA" id="ARBA00023266"/>
    </source>
</evidence>
<dbReference type="Pfam" id="PF07992">
    <property type="entry name" value="Pyr_redox_2"/>
    <property type="match status" value="1"/>
</dbReference>
<evidence type="ECO:0000259" key="11">
    <source>
        <dbReference type="Pfam" id="PF02769"/>
    </source>
</evidence>
<keyword evidence="2" id="KW-0285">Flavoprotein</keyword>